<dbReference type="Pfam" id="PF00535">
    <property type="entry name" value="Glycos_transf_2"/>
    <property type="match status" value="1"/>
</dbReference>
<evidence type="ECO:0000256" key="3">
    <source>
        <dbReference type="ARBA" id="ARBA00022679"/>
    </source>
</evidence>
<comment type="similarity">
    <text evidence="1">Belongs to the glycosyltransferase 2 family.</text>
</comment>
<dbReference type="InterPro" id="IPR029044">
    <property type="entry name" value="Nucleotide-diphossugar_trans"/>
</dbReference>
<evidence type="ECO:0000259" key="4">
    <source>
        <dbReference type="Pfam" id="PF00535"/>
    </source>
</evidence>
<accession>A0A841GS97</accession>
<evidence type="ECO:0000313" key="5">
    <source>
        <dbReference type="EMBL" id="MBB6070120.1"/>
    </source>
</evidence>
<comment type="caution">
    <text evidence="5">The sequence shown here is derived from an EMBL/GenBank/DDBJ whole genome shotgun (WGS) entry which is preliminary data.</text>
</comment>
<keyword evidence="6" id="KW-1185">Reference proteome</keyword>
<protein>
    <submittedName>
        <fullName evidence="5">GT2 family glycosyltransferase</fullName>
    </submittedName>
</protein>
<proteinExistence type="inferred from homology"/>
<dbReference type="InterPro" id="IPR001173">
    <property type="entry name" value="Glyco_trans_2-like"/>
</dbReference>
<organism evidence="5 6">
    <name type="scientific">Longimicrobium terrae</name>
    <dbReference type="NCBI Taxonomy" id="1639882"/>
    <lineage>
        <taxon>Bacteria</taxon>
        <taxon>Pseudomonadati</taxon>
        <taxon>Gemmatimonadota</taxon>
        <taxon>Longimicrobiia</taxon>
        <taxon>Longimicrobiales</taxon>
        <taxon>Longimicrobiaceae</taxon>
        <taxon>Longimicrobium</taxon>
    </lineage>
</organism>
<keyword evidence="3 5" id="KW-0808">Transferase</keyword>
<sequence>MAEPAHAFRTTGAAPRITVGVVTWQRPEMTLRCVRSLALAAQLIAEARVVDEGSEPPLVLSAADLGPGVPPVVLTREPSRPGLSACRNRIAREARTPYLLFLDDDAVVLTAESIRAAQAVLDADPSVAVIAFSQAEADGTLSAGQPAAVDYPARVQTFIGFAHLIRRDALLAVGGYRELLRINGEERELSMRLLDAGMSVVYLPGAPIAHLRDSAGRDSRAYLRIITRNDALIAMLNEPLPMALATVPLRLRRYFPMRRGWEVDDPGGFGVVVRDLAGSLPTVLRQRRGVRWATMREWRRLAAAPPYEPPPAP</sequence>
<evidence type="ECO:0000313" key="6">
    <source>
        <dbReference type="Proteomes" id="UP000582837"/>
    </source>
</evidence>
<dbReference type="SUPFAM" id="SSF53448">
    <property type="entry name" value="Nucleotide-diphospho-sugar transferases"/>
    <property type="match status" value="1"/>
</dbReference>
<evidence type="ECO:0000256" key="2">
    <source>
        <dbReference type="ARBA" id="ARBA00022676"/>
    </source>
</evidence>
<dbReference type="Gene3D" id="3.90.550.10">
    <property type="entry name" value="Spore Coat Polysaccharide Biosynthesis Protein SpsA, Chain A"/>
    <property type="match status" value="1"/>
</dbReference>
<dbReference type="PANTHER" id="PTHR43179:SF12">
    <property type="entry name" value="GALACTOFURANOSYLTRANSFERASE GLFT2"/>
    <property type="match status" value="1"/>
</dbReference>
<dbReference type="RefSeq" id="WP_170039892.1">
    <property type="nucleotide sequence ID" value="NZ_JABDTL010000002.1"/>
</dbReference>
<reference evidence="5 6" key="1">
    <citation type="submission" date="2020-08" db="EMBL/GenBank/DDBJ databases">
        <title>Genomic Encyclopedia of Type Strains, Phase IV (KMG-IV): sequencing the most valuable type-strain genomes for metagenomic binning, comparative biology and taxonomic classification.</title>
        <authorList>
            <person name="Goeker M."/>
        </authorList>
    </citation>
    <scope>NUCLEOTIDE SEQUENCE [LARGE SCALE GENOMIC DNA]</scope>
    <source>
        <strain evidence="5 6">DSM 29007</strain>
    </source>
</reference>
<evidence type="ECO:0000256" key="1">
    <source>
        <dbReference type="ARBA" id="ARBA00006739"/>
    </source>
</evidence>
<dbReference type="AlphaFoldDB" id="A0A841GS97"/>
<feature type="domain" description="Glycosyltransferase 2-like" evidence="4">
    <location>
        <begin position="18"/>
        <end position="139"/>
    </location>
</feature>
<name>A0A841GS97_9BACT</name>
<dbReference type="GO" id="GO:0016757">
    <property type="term" value="F:glycosyltransferase activity"/>
    <property type="evidence" value="ECO:0007669"/>
    <property type="project" value="UniProtKB-KW"/>
</dbReference>
<keyword evidence="2" id="KW-0328">Glycosyltransferase</keyword>
<dbReference type="Proteomes" id="UP000582837">
    <property type="component" value="Unassembled WGS sequence"/>
</dbReference>
<dbReference type="PANTHER" id="PTHR43179">
    <property type="entry name" value="RHAMNOSYLTRANSFERASE WBBL"/>
    <property type="match status" value="1"/>
</dbReference>
<dbReference type="EMBL" id="JACHIA010000003">
    <property type="protein sequence ID" value="MBB6070120.1"/>
    <property type="molecule type" value="Genomic_DNA"/>
</dbReference>
<gene>
    <name evidence="5" type="ORF">HNQ61_001737</name>
</gene>